<feature type="transmembrane region" description="Helical" evidence="6">
    <location>
        <begin position="87"/>
        <end position="104"/>
    </location>
</feature>
<organism evidence="8 9">
    <name type="scientific">Tritrichomonas musculus</name>
    <dbReference type="NCBI Taxonomy" id="1915356"/>
    <lineage>
        <taxon>Eukaryota</taxon>
        <taxon>Metamonada</taxon>
        <taxon>Parabasalia</taxon>
        <taxon>Tritrichomonadida</taxon>
        <taxon>Tritrichomonadidae</taxon>
        <taxon>Tritrichomonas</taxon>
    </lineage>
</organism>
<accession>A0ABR2L5U5</accession>
<proteinExistence type="predicted"/>
<feature type="transmembrane region" description="Helical" evidence="6">
    <location>
        <begin position="250"/>
        <end position="272"/>
    </location>
</feature>
<evidence type="ECO:0000256" key="3">
    <source>
        <dbReference type="ARBA" id="ARBA00022692"/>
    </source>
</evidence>
<gene>
    <name evidence="8" type="ORF">M9Y10_001016</name>
</gene>
<evidence type="ECO:0000313" key="8">
    <source>
        <dbReference type="EMBL" id="KAK8898724.1"/>
    </source>
</evidence>
<feature type="transmembrane region" description="Helical" evidence="6">
    <location>
        <begin position="491"/>
        <end position="511"/>
    </location>
</feature>
<evidence type="ECO:0000256" key="6">
    <source>
        <dbReference type="SAM" id="Phobius"/>
    </source>
</evidence>
<protein>
    <recommendedName>
        <fullName evidence="7">Citrate transporter-like domain-containing protein</fullName>
    </recommendedName>
</protein>
<dbReference type="InterPro" id="IPR004680">
    <property type="entry name" value="Cit_transptr-like_dom"/>
</dbReference>
<feature type="transmembrane region" description="Helical" evidence="6">
    <location>
        <begin position="322"/>
        <end position="344"/>
    </location>
</feature>
<keyword evidence="2" id="KW-0813">Transport</keyword>
<keyword evidence="3 6" id="KW-0812">Transmembrane</keyword>
<feature type="transmembrane region" description="Helical" evidence="6">
    <location>
        <begin position="356"/>
        <end position="378"/>
    </location>
</feature>
<name>A0ABR2L5U5_9EUKA</name>
<sequence>MNENLRQSSFLPSDKSDFSDEPEKILEEVDVPVMNKKKYFSLPLIACFIFVFVYILPIMPLYPSAHTCLAILCTICFLWITEAIPPYATSYLIPILSVWLQIGINKDKGKRIPAPDLAQFFAYKFMDPIIFVFFGSLVLSTGLQKLNITSRASRFILSLVSPKPNVILLVLMLINLTIGAFLSNVASTTLTLSLALPIIRSLRPTDPFIKAILFGIAWSGNCGGQPTAIASPQNVIASHIVNSSGSHVTFMNWIFFGTPVSILLTVAQWFYLTKIFPKSSADYIQIATNTDEEPWSIKHTQAVVVTFVTILLWSLGDSLSWFMGHIGIASMIPIVWFFGCGILTTSDFNSLKWSTLSLLGGGLALGESMKISGLLDYIAENAKYFLGGVSTWSLLVIILIIEGCLASLLSSTTAASIMFPLIMAVGGNTGHAPLLVVLSALMISSSQLFHISSFPNALCSGVCIECTEDQEKIFGVENGAPFLKGYEYVKYGWPTIAMSVFSISTLGYFLASDLGF</sequence>
<evidence type="ECO:0000256" key="2">
    <source>
        <dbReference type="ARBA" id="ARBA00022448"/>
    </source>
</evidence>
<dbReference type="Proteomes" id="UP001470230">
    <property type="component" value="Unassembled WGS sequence"/>
</dbReference>
<dbReference type="Pfam" id="PF03600">
    <property type="entry name" value="CitMHS"/>
    <property type="match status" value="1"/>
</dbReference>
<keyword evidence="4 6" id="KW-1133">Transmembrane helix</keyword>
<comment type="caution">
    <text evidence="8">The sequence shown here is derived from an EMBL/GenBank/DDBJ whole genome shotgun (WGS) entry which is preliminary data.</text>
</comment>
<feature type="transmembrane region" description="Helical" evidence="6">
    <location>
        <begin position="384"/>
        <end position="409"/>
    </location>
</feature>
<feature type="domain" description="Citrate transporter-like" evidence="7">
    <location>
        <begin position="77"/>
        <end position="439"/>
    </location>
</feature>
<dbReference type="EMBL" id="JAPFFF010000001">
    <property type="protein sequence ID" value="KAK8898724.1"/>
    <property type="molecule type" value="Genomic_DNA"/>
</dbReference>
<evidence type="ECO:0000313" key="9">
    <source>
        <dbReference type="Proteomes" id="UP001470230"/>
    </source>
</evidence>
<evidence type="ECO:0000256" key="4">
    <source>
        <dbReference type="ARBA" id="ARBA00022989"/>
    </source>
</evidence>
<feature type="transmembrane region" description="Helical" evidence="6">
    <location>
        <begin position="125"/>
        <end position="146"/>
    </location>
</feature>
<feature type="transmembrane region" description="Helical" evidence="6">
    <location>
        <begin position="166"/>
        <end position="199"/>
    </location>
</feature>
<keyword evidence="5 6" id="KW-0472">Membrane</keyword>
<evidence type="ECO:0000256" key="1">
    <source>
        <dbReference type="ARBA" id="ARBA00004141"/>
    </source>
</evidence>
<keyword evidence="9" id="KW-1185">Reference proteome</keyword>
<dbReference type="PANTHER" id="PTHR10283">
    <property type="entry name" value="SOLUTE CARRIER FAMILY 13 MEMBER"/>
    <property type="match status" value="1"/>
</dbReference>
<evidence type="ECO:0000256" key="5">
    <source>
        <dbReference type="ARBA" id="ARBA00023136"/>
    </source>
</evidence>
<evidence type="ECO:0000259" key="7">
    <source>
        <dbReference type="Pfam" id="PF03600"/>
    </source>
</evidence>
<feature type="transmembrane region" description="Helical" evidence="6">
    <location>
        <begin position="39"/>
        <end position="56"/>
    </location>
</feature>
<reference evidence="8 9" key="1">
    <citation type="submission" date="2024-04" db="EMBL/GenBank/DDBJ databases">
        <title>Tritrichomonas musculus Genome.</title>
        <authorList>
            <person name="Alves-Ferreira E."/>
            <person name="Grigg M."/>
            <person name="Lorenzi H."/>
            <person name="Galac M."/>
        </authorList>
    </citation>
    <scope>NUCLEOTIDE SEQUENCE [LARGE SCALE GENOMIC DNA]</scope>
    <source>
        <strain evidence="8 9">EAF2021</strain>
    </source>
</reference>
<comment type="subcellular location">
    <subcellularLocation>
        <location evidence="1">Membrane</location>
        <topology evidence="1">Multi-pass membrane protein</topology>
    </subcellularLocation>
</comment>
<feature type="transmembrane region" description="Helical" evidence="6">
    <location>
        <begin position="421"/>
        <end position="443"/>
    </location>
</feature>
<dbReference type="PANTHER" id="PTHR10283:SF92">
    <property type="entry name" value="LOW-AFFINITY PHOSPHATE TRANSPORTER PHO91"/>
    <property type="match status" value="1"/>
</dbReference>